<evidence type="ECO:0000313" key="2">
    <source>
        <dbReference type="EMBL" id="PNH05033.1"/>
    </source>
</evidence>
<keyword evidence="3" id="KW-1185">Reference proteome</keyword>
<protein>
    <submittedName>
        <fullName evidence="2">Uncharacterized protein</fullName>
    </submittedName>
</protein>
<proteinExistence type="predicted"/>
<dbReference type="OrthoDB" id="538984at2759"/>
<comment type="caution">
    <text evidence="2">The sequence shown here is derived from an EMBL/GenBank/DDBJ whole genome shotgun (WGS) entry which is preliminary data.</text>
</comment>
<sequence>MVHVPFFNIDLPEPRLGALIPDTISLGVHCVSKALNHGALLLLPPPTDAEVEAFQQEEEDEIPREFDRVRKRFDEGRIVNSDQLSSELEDASFDWYRRQLRTSVLGATDEDMEDVAARKLGLTPPLQEELEERCLAEAVAAMGGEVDAEGLQLAVEEDLAARERAAEQRRLLAARTVRLGELRRQVQPPHRLALDSLGTASGGLLLGVLLFKSASLAVRKLFRPKKKQQRPVTPQERRPSSAQSQAAPATPARPQAGAAAHAAPAGTARQAGAAAQAQPAGQGSSKAAAAAAAATTAATAAASSARKTRPPAKKR</sequence>
<evidence type="ECO:0000256" key="1">
    <source>
        <dbReference type="SAM" id="MobiDB-lite"/>
    </source>
</evidence>
<dbReference type="AlphaFoldDB" id="A0A2J7ZXN5"/>
<evidence type="ECO:0000313" key="3">
    <source>
        <dbReference type="Proteomes" id="UP000236333"/>
    </source>
</evidence>
<reference evidence="2 3" key="1">
    <citation type="journal article" date="2017" name="Mol. Biol. Evol.">
        <title>The 4-celled Tetrabaena socialis nuclear genome reveals the essential components for genetic control of cell number at the origin of multicellularity in the volvocine lineage.</title>
        <authorList>
            <person name="Featherston J."/>
            <person name="Arakaki Y."/>
            <person name="Hanschen E.R."/>
            <person name="Ferris P.J."/>
            <person name="Michod R.E."/>
            <person name="Olson B.J.S.C."/>
            <person name="Nozaki H."/>
            <person name="Durand P.M."/>
        </authorList>
    </citation>
    <scope>NUCLEOTIDE SEQUENCE [LARGE SCALE GENOMIC DNA]</scope>
    <source>
        <strain evidence="2 3">NIES-571</strain>
    </source>
</reference>
<gene>
    <name evidence="2" type="ORF">TSOC_008755</name>
</gene>
<organism evidence="2 3">
    <name type="scientific">Tetrabaena socialis</name>
    <dbReference type="NCBI Taxonomy" id="47790"/>
    <lineage>
        <taxon>Eukaryota</taxon>
        <taxon>Viridiplantae</taxon>
        <taxon>Chlorophyta</taxon>
        <taxon>core chlorophytes</taxon>
        <taxon>Chlorophyceae</taxon>
        <taxon>CS clade</taxon>
        <taxon>Chlamydomonadales</taxon>
        <taxon>Tetrabaenaceae</taxon>
        <taxon>Tetrabaena</taxon>
    </lineage>
</organism>
<feature type="compositionally biased region" description="Low complexity" evidence="1">
    <location>
        <begin position="240"/>
        <end position="305"/>
    </location>
</feature>
<dbReference type="EMBL" id="PGGS01000340">
    <property type="protein sequence ID" value="PNH05033.1"/>
    <property type="molecule type" value="Genomic_DNA"/>
</dbReference>
<dbReference type="Proteomes" id="UP000236333">
    <property type="component" value="Unassembled WGS sequence"/>
</dbReference>
<feature type="region of interest" description="Disordered" evidence="1">
    <location>
        <begin position="222"/>
        <end position="315"/>
    </location>
</feature>
<name>A0A2J7ZXN5_9CHLO</name>
<feature type="compositionally biased region" description="Basic residues" evidence="1">
    <location>
        <begin position="306"/>
        <end position="315"/>
    </location>
</feature>
<accession>A0A2J7ZXN5</accession>